<feature type="transmembrane region" description="Helical" evidence="1">
    <location>
        <begin position="69"/>
        <end position="85"/>
    </location>
</feature>
<keyword evidence="1" id="KW-0472">Membrane</keyword>
<sequence>MNVIKTKFFKQYGVLAILALSYLGLVSFGLRIPCPIHAVTGFYCPGCGSTRAVKAVLNGDLQLAFHDNALLMASPVVIAFGLLIEKYSQKRMWLYLFLAIVLVVVVIFTVVRNQPGSQFAPL</sequence>
<evidence type="ECO:0000256" key="1">
    <source>
        <dbReference type="SAM" id="Phobius"/>
    </source>
</evidence>
<reference evidence="2" key="1">
    <citation type="submission" date="2020-05" db="EMBL/GenBank/DDBJ databases">
        <authorList>
            <person name="Chiriac C."/>
            <person name="Salcher M."/>
            <person name="Ghai R."/>
            <person name="Kavagutti S V."/>
        </authorList>
    </citation>
    <scope>NUCLEOTIDE SEQUENCE</scope>
</reference>
<feature type="transmembrane region" description="Helical" evidence="1">
    <location>
        <begin position="12"/>
        <end position="32"/>
    </location>
</feature>
<name>A0A6J6N5M8_9ZZZZ</name>
<keyword evidence="1" id="KW-0812">Transmembrane</keyword>
<keyword evidence="1" id="KW-1133">Transmembrane helix</keyword>
<proteinExistence type="predicted"/>
<accession>A0A6J6N5M8</accession>
<gene>
    <name evidence="2" type="ORF">UFOPK2373_00198</name>
</gene>
<protein>
    <submittedName>
        <fullName evidence="2">Unannotated protein</fullName>
    </submittedName>
</protein>
<organism evidence="2">
    <name type="scientific">freshwater metagenome</name>
    <dbReference type="NCBI Taxonomy" id="449393"/>
    <lineage>
        <taxon>unclassified sequences</taxon>
        <taxon>metagenomes</taxon>
        <taxon>ecological metagenomes</taxon>
    </lineage>
</organism>
<dbReference type="Pfam" id="PF10825">
    <property type="entry name" value="DUF2752"/>
    <property type="match status" value="1"/>
</dbReference>
<dbReference type="AlphaFoldDB" id="A0A6J6N5M8"/>
<dbReference type="InterPro" id="IPR021215">
    <property type="entry name" value="DUF2752"/>
</dbReference>
<evidence type="ECO:0000313" key="2">
    <source>
        <dbReference type="EMBL" id="CAB4680234.1"/>
    </source>
</evidence>
<dbReference type="EMBL" id="CAEZXL010000019">
    <property type="protein sequence ID" value="CAB4680234.1"/>
    <property type="molecule type" value="Genomic_DNA"/>
</dbReference>
<feature type="transmembrane region" description="Helical" evidence="1">
    <location>
        <begin position="92"/>
        <end position="111"/>
    </location>
</feature>